<dbReference type="OrthoDB" id="5688397at2"/>
<sequence>MSSGHSEARSLAVLLAQLDPQAGLAERHLWLIALCAWLRGNAQSVPETLERLALLVDTVQAQPETCTRLQAWWQALAGAVDITPLLADFGFAPRTALFSELAERLRLKLLPSSPETIDAAELFTLALPSAFDAQWLAALPDDLAQRLVGLLSDGPGLHARWQRTLLDAMTYCAGQILSTGFAPELRLRMSESAREAQPFAALIRDVESLRIEVLHSLRTPDRLEQAAQGLRERLDACRAAATTVYAHFEENGISVGLVFRLRQLRARIVRVRELLECVLSPTPALHAARLLGHLVQVAQERHSLRAVLATNSSLLAAKVAERSAETGEHYITRTRAEYLAMVRNAAGGGAVMAFTTLAKFALYGLALSAFWGGFWAGINYAVSFVLIQLLHFTVATKQPAMTAPAMAAKLKDLGSGEAISDFVDEVAHLVRSQVAAVLGNVLVVFPAVLGLCLLIAQFTGTPAISAKEAAHVLEAQHLLGPSLFFAAFTGVLLFVSSIIAGWTENWFVLHRLDSAMRYNPRITALLGSARAARWAHFLRNNISGLAANISLGLMLGLVPAFAGFFGLGLDVRHVTLSTGQVGAAAASLGLGVLQQSAFWWAMATLPLLGAINVSVSFYLAFLLALRAQNVSGVERTRLYAAIRSRLRTAPLSFFLPSRQAS</sequence>
<name>A0A4R2NGJ1_9BURK</name>
<reference evidence="2 3" key="1">
    <citation type="submission" date="2019-03" db="EMBL/GenBank/DDBJ databases">
        <title>Genomic Encyclopedia of Type Strains, Phase IV (KMG-IV): sequencing the most valuable type-strain genomes for metagenomic binning, comparative biology and taxonomic classification.</title>
        <authorList>
            <person name="Goeker M."/>
        </authorList>
    </citation>
    <scope>NUCLEOTIDE SEQUENCE [LARGE SCALE GENOMIC DNA]</scope>
    <source>
        <strain evidence="2 3">DSM 1837</strain>
    </source>
</reference>
<feature type="transmembrane region" description="Helical" evidence="1">
    <location>
        <begin position="372"/>
        <end position="392"/>
    </location>
</feature>
<feature type="transmembrane region" description="Helical" evidence="1">
    <location>
        <begin position="478"/>
        <end position="502"/>
    </location>
</feature>
<dbReference type="Proteomes" id="UP000295182">
    <property type="component" value="Unassembled WGS sequence"/>
</dbReference>
<dbReference type="RefSeq" id="WP_119012401.1">
    <property type="nucleotide sequence ID" value="NZ_QXNC01000005.1"/>
</dbReference>
<dbReference type="Pfam" id="PF10136">
    <property type="entry name" value="SpecificRecomb"/>
    <property type="match status" value="1"/>
</dbReference>
<dbReference type="AlphaFoldDB" id="A0A4R2NGJ1"/>
<keyword evidence="1" id="KW-0812">Transmembrane</keyword>
<feature type="transmembrane region" description="Helical" evidence="1">
    <location>
        <begin position="597"/>
        <end position="625"/>
    </location>
</feature>
<keyword evidence="1" id="KW-1133">Transmembrane helix</keyword>
<evidence type="ECO:0000256" key="1">
    <source>
        <dbReference type="SAM" id="Phobius"/>
    </source>
</evidence>
<proteinExistence type="predicted"/>
<accession>A0A4R2NGJ1</accession>
<protein>
    <submittedName>
        <fullName evidence="2">Site-specific recombinase</fullName>
    </submittedName>
</protein>
<dbReference type="EMBL" id="SLXH01000001">
    <property type="protein sequence ID" value="TCP20447.1"/>
    <property type="molecule type" value="Genomic_DNA"/>
</dbReference>
<organism evidence="2 3">
    <name type="scientific">Simplicispira metamorpha</name>
    <dbReference type="NCBI Taxonomy" id="80881"/>
    <lineage>
        <taxon>Bacteria</taxon>
        <taxon>Pseudomonadati</taxon>
        <taxon>Pseudomonadota</taxon>
        <taxon>Betaproteobacteria</taxon>
        <taxon>Burkholderiales</taxon>
        <taxon>Comamonadaceae</taxon>
        <taxon>Simplicispira</taxon>
    </lineage>
</organism>
<keyword evidence="3" id="KW-1185">Reference proteome</keyword>
<feature type="transmembrane region" description="Helical" evidence="1">
    <location>
        <begin position="345"/>
        <end position="366"/>
    </location>
</feature>
<feature type="transmembrane region" description="Helical" evidence="1">
    <location>
        <begin position="545"/>
        <end position="567"/>
    </location>
</feature>
<dbReference type="PIRSF" id="PIRSF015380">
    <property type="entry name" value="Site-sp_rcmb"/>
    <property type="match status" value="1"/>
</dbReference>
<feature type="transmembrane region" description="Helical" evidence="1">
    <location>
        <begin position="437"/>
        <end position="458"/>
    </location>
</feature>
<dbReference type="InterPro" id="IPR011385">
    <property type="entry name" value="Site-sp_rcmbase"/>
</dbReference>
<keyword evidence="1" id="KW-0472">Membrane</keyword>
<gene>
    <name evidence="2" type="ORF">EV674_10196</name>
</gene>
<evidence type="ECO:0000313" key="2">
    <source>
        <dbReference type="EMBL" id="TCP20447.1"/>
    </source>
</evidence>
<comment type="caution">
    <text evidence="2">The sequence shown here is derived from an EMBL/GenBank/DDBJ whole genome shotgun (WGS) entry which is preliminary data.</text>
</comment>
<evidence type="ECO:0000313" key="3">
    <source>
        <dbReference type="Proteomes" id="UP000295182"/>
    </source>
</evidence>